<accession>F5XN79</accession>
<proteinExistence type="predicted"/>
<feature type="domain" description="Purine catabolism PurC-like" evidence="1">
    <location>
        <begin position="7"/>
        <end position="124"/>
    </location>
</feature>
<dbReference type="InterPro" id="IPR042070">
    <property type="entry name" value="PucR_C-HTH_sf"/>
</dbReference>
<dbReference type="STRING" id="1032480.MLP_35150"/>
<gene>
    <name evidence="3" type="ordered locus">MLP_35150</name>
</gene>
<dbReference type="HOGENOM" id="CLU_017436_4_1_11"/>
<dbReference type="Proteomes" id="UP000007947">
    <property type="component" value="Chromosome"/>
</dbReference>
<dbReference type="Pfam" id="PF13556">
    <property type="entry name" value="HTH_30"/>
    <property type="match status" value="1"/>
</dbReference>
<dbReference type="Gene3D" id="1.10.10.2840">
    <property type="entry name" value="PucR C-terminal helix-turn-helix domain"/>
    <property type="match status" value="1"/>
</dbReference>
<dbReference type="eggNOG" id="COG2508">
    <property type="taxonomic scope" value="Bacteria"/>
</dbReference>
<name>F5XN79_MICPN</name>
<dbReference type="PANTHER" id="PTHR33744:SF7">
    <property type="entry name" value="PUCR FAMILY TRANSCRIPTIONAL REGULATOR"/>
    <property type="match status" value="1"/>
</dbReference>
<dbReference type="EMBL" id="AP012204">
    <property type="protein sequence ID" value="BAK36529.1"/>
    <property type="molecule type" value="Genomic_DNA"/>
</dbReference>
<evidence type="ECO:0000259" key="1">
    <source>
        <dbReference type="Pfam" id="PF07905"/>
    </source>
</evidence>
<evidence type="ECO:0000259" key="2">
    <source>
        <dbReference type="Pfam" id="PF13556"/>
    </source>
</evidence>
<dbReference type="AlphaFoldDB" id="F5XN79"/>
<organism evidence="3 4">
    <name type="scientific">Microlunatus phosphovorus (strain ATCC 700054 / DSM 10555 / JCM 9379 / NBRC 101784 / NCIMB 13414 / VKM Ac-1990 / NM-1)</name>
    <dbReference type="NCBI Taxonomy" id="1032480"/>
    <lineage>
        <taxon>Bacteria</taxon>
        <taxon>Bacillati</taxon>
        <taxon>Actinomycetota</taxon>
        <taxon>Actinomycetes</taxon>
        <taxon>Propionibacteriales</taxon>
        <taxon>Propionibacteriaceae</taxon>
        <taxon>Microlunatus</taxon>
    </lineage>
</organism>
<reference evidence="3 4" key="1">
    <citation type="submission" date="2011-05" db="EMBL/GenBank/DDBJ databases">
        <title>Whole genome sequence of Microlunatus phosphovorus NM-1.</title>
        <authorList>
            <person name="Hosoyama A."/>
            <person name="Sasaki K."/>
            <person name="Harada T."/>
            <person name="Igarashi R."/>
            <person name="Kawakoshi A."/>
            <person name="Sasagawa M."/>
            <person name="Fukada J."/>
            <person name="Nakamura S."/>
            <person name="Katano Y."/>
            <person name="Hanada S."/>
            <person name="Kamagata Y."/>
            <person name="Nakamura N."/>
            <person name="Yamazaki S."/>
            <person name="Fujita N."/>
        </authorList>
    </citation>
    <scope>NUCLEOTIDE SEQUENCE [LARGE SCALE GENOMIC DNA]</scope>
    <source>
        <strain evidence="4">ATCC 700054 / DSM 10555 / JCM 9379 / NBRC 101784 / NCIMB 13414 / VKM Ac-1990 / NM-1</strain>
    </source>
</reference>
<protein>
    <submittedName>
        <fullName evidence="3">Putative transcriptional regulator</fullName>
    </submittedName>
</protein>
<keyword evidence="4" id="KW-1185">Reference proteome</keyword>
<dbReference type="InterPro" id="IPR012914">
    <property type="entry name" value="PucR_dom"/>
</dbReference>
<dbReference type="RefSeq" id="WP_013864384.1">
    <property type="nucleotide sequence ID" value="NC_015635.1"/>
</dbReference>
<sequence>MAIRLSDLLSDSALGLQLLTGQAGAEIGWAHSSDLMDPTPFLEIDNLLLTTGTQFGGETSPAGYAAYVDRLVTVGVTALGFGTEVVRTTPEPLITACAERGLPLVEVPYRTPFIALARRVADALAEQDHARDLWALETQRALALAALSANRIAAVLEELSRRLRAGVLLLDAHGEVLSEHGPHRLAGAELSAVQGEARRLLQRRLRSGSALDLPGPSDHPESVRRTVTMQTLGRRHELRGVLAVSLAERPDTAATAVITNAVALAEFAVEDAARREESTLALNAQLFQLALAGHVDAAADVLVAAGRQLPEGPVRLLLTPLRTDTDAGELEHALSVRMARAQRSVLATRWHGRFAVVIGDAMADLAAAVITARQTPVVMSRPVGWPDLIAALHETREALDAAPPTAQVIELETSAILGLLSRDEIETLAQERLAPLLAAPDGADLRRVLETWLRHNAAWDPAARELGMHRHTLKAQVKRAGSLVRLDLDTFEAKAELWALLTAAPA</sequence>
<dbReference type="Pfam" id="PF07905">
    <property type="entry name" value="PucR"/>
    <property type="match status" value="1"/>
</dbReference>
<evidence type="ECO:0000313" key="4">
    <source>
        <dbReference type="Proteomes" id="UP000007947"/>
    </source>
</evidence>
<evidence type="ECO:0000313" key="3">
    <source>
        <dbReference type="EMBL" id="BAK36529.1"/>
    </source>
</evidence>
<dbReference type="InterPro" id="IPR051448">
    <property type="entry name" value="CdaR-like_regulators"/>
</dbReference>
<dbReference type="KEGG" id="mph:MLP_35150"/>
<dbReference type="PANTHER" id="PTHR33744">
    <property type="entry name" value="CARBOHYDRATE DIACID REGULATOR"/>
    <property type="match status" value="1"/>
</dbReference>
<dbReference type="InterPro" id="IPR025736">
    <property type="entry name" value="PucR_C-HTH_dom"/>
</dbReference>
<feature type="domain" description="PucR C-terminal helix-turn-helix" evidence="2">
    <location>
        <begin position="445"/>
        <end position="502"/>
    </location>
</feature>